<dbReference type="InterPro" id="IPR051610">
    <property type="entry name" value="GPI/OXD"/>
</dbReference>
<dbReference type="AlphaFoldDB" id="A0A381SDL1"/>
<reference evidence="3" key="1">
    <citation type="submission" date="2018-05" db="EMBL/GenBank/DDBJ databases">
        <authorList>
            <person name="Lanie J.A."/>
            <person name="Ng W.-L."/>
            <person name="Kazmierczak K.M."/>
            <person name="Andrzejewski T.M."/>
            <person name="Davidsen T.M."/>
            <person name="Wayne K.J."/>
            <person name="Tettelin H."/>
            <person name="Glass J.I."/>
            <person name="Rusch D."/>
            <person name="Podicherti R."/>
            <person name="Tsui H.-C.T."/>
            <person name="Winkler M.E."/>
        </authorList>
    </citation>
    <scope>NUCLEOTIDE SEQUENCE</scope>
</reference>
<evidence type="ECO:0000256" key="1">
    <source>
        <dbReference type="ARBA" id="ARBA00022723"/>
    </source>
</evidence>
<feature type="domain" description="Cupin type-2" evidence="2">
    <location>
        <begin position="38"/>
        <end position="103"/>
    </location>
</feature>
<evidence type="ECO:0000313" key="3">
    <source>
        <dbReference type="EMBL" id="SVA01574.1"/>
    </source>
</evidence>
<dbReference type="CDD" id="cd06122">
    <property type="entry name" value="cupin_TTHA0104"/>
    <property type="match status" value="1"/>
</dbReference>
<dbReference type="PANTHER" id="PTHR35848">
    <property type="entry name" value="OXALATE-BINDING PROTEIN"/>
    <property type="match status" value="1"/>
</dbReference>
<sequence length="108" mass="11779">MEHPTPIDPRDLAMYLPDKMGKSTIFRSERVMVGLNAFEPGQEHALHAHQGMDKIYQVIEGRGLFLLEGDEVSMQAGVLLVAPEGAPHGIRNTGAERLLVLVILAPAP</sequence>
<gene>
    <name evidence="3" type="ORF">METZ01_LOCUS54428</name>
</gene>
<evidence type="ECO:0000259" key="2">
    <source>
        <dbReference type="Pfam" id="PF07883"/>
    </source>
</evidence>
<dbReference type="InterPro" id="IPR014710">
    <property type="entry name" value="RmlC-like_jellyroll"/>
</dbReference>
<keyword evidence="1" id="KW-0479">Metal-binding</keyword>
<organism evidence="3">
    <name type="scientific">marine metagenome</name>
    <dbReference type="NCBI Taxonomy" id="408172"/>
    <lineage>
        <taxon>unclassified sequences</taxon>
        <taxon>metagenomes</taxon>
        <taxon>ecological metagenomes</taxon>
    </lineage>
</organism>
<dbReference type="EMBL" id="UINC01002917">
    <property type="protein sequence ID" value="SVA01574.1"/>
    <property type="molecule type" value="Genomic_DNA"/>
</dbReference>
<dbReference type="InterPro" id="IPR011051">
    <property type="entry name" value="RmlC_Cupin_sf"/>
</dbReference>
<dbReference type="GO" id="GO:0046872">
    <property type="term" value="F:metal ion binding"/>
    <property type="evidence" value="ECO:0007669"/>
    <property type="project" value="UniProtKB-KW"/>
</dbReference>
<dbReference type="InterPro" id="IPR013096">
    <property type="entry name" value="Cupin_2"/>
</dbReference>
<dbReference type="Pfam" id="PF07883">
    <property type="entry name" value="Cupin_2"/>
    <property type="match status" value="1"/>
</dbReference>
<protein>
    <recommendedName>
        <fullName evidence="2">Cupin type-2 domain-containing protein</fullName>
    </recommendedName>
</protein>
<proteinExistence type="predicted"/>
<name>A0A381SDL1_9ZZZZ</name>
<accession>A0A381SDL1</accession>
<dbReference type="SUPFAM" id="SSF51182">
    <property type="entry name" value="RmlC-like cupins"/>
    <property type="match status" value="1"/>
</dbReference>
<dbReference type="PANTHER" id="PTHR35848:SF6">
    <property type="entry name" value="CUPIN TYPE-2 DOMAIN-CONTAINING PROTEIN"/>
    <property type="match status" value="1"/>
</dbReference>
<dbReference type="Gene3D" id="2.60.120.10">
    <property type="entry name" value="Jelly Rolls"/>
    <property type="match status" value="1"/>
</dbReference>